<evidence type="ECO:0000313" key="1">
    <source>
        <dbReference type="EMBL" id="KAJ9663878.1"/>
    </source>
</evidence>
<accession>A0ACC3AJH8</accession>
<organism evidence="1 2">
    <name type="scientific">Neophaeococcomyces mojaviensis</name>
    <dbReference type="NCBI Taxonomy" id="3383035"/>
    <lineage>
        <taxon>Eukaryota</taxon>
        <taxon>Fungi</taxon>
        <taxon>Dikarya</taxon>
        <taxon>Ascomycota</taxon>
        <taxon>Pezizomycotina</taxon>
        <taxon>Eurotiomycetes</taxon>
        <taxon>Chaetothyriomycetidae</taxon>
        <taxon>Chaetothyriales</taxon>
        <taxon>Chaetothyriales incertae sedis</taxon>
        <taxon>Neophaeococcomyces</taxon>
    </lineage>
</organism>
<name>A0ACC3AJH8_9EURO</name>
<comment type="caution">
    <text evidence="1">The sequence shown here is derived from an EMBL/GenBank/DDBJ whole genome shotgun (WGS) entry which is preliminary data.</text>
</comment>
<proteinExistence type="predicted"/>
<reference evidence="1" key="1">
    <citation type="submission" date="2022-10" db="EMBL/GenBank/DDBJ databases">
        <title>Culturing micro-colonial fungi from biological soil crusts in the Mojave desert and describing Neophaeococcomyces mojavensis, and introducing the new genera and species Taxawa tesnikishii.</title>
        <authorList>
            <person name="Kurbessoian T."/>
            <person name="Stajich J.E."/>
        </authorList>
    </citation>
    <scope>NUCLEOTIDE SEQUENCE</scope>
    <source>
        <strain evidence="1">JES_112</strain>
    </source>
</reference>
<gene>
    <name evidence="1" type="ORF">H2198_000638</name>
</gene>
<keyword evidence="2" id="KW-1185">Reference proteome</keyword>
<dbReference type="Proteomes" id="UP001172386">
    <property type="component" value="Unassembled WGS sequence"/>
</dbReference>
<protein>
    <submittedName>
        <fullName evidence="1">Uncharacterized protein</fullName>
    </submittedName>
</protein>
<evidence type="ECO:0000313" key="2">
    <source>
        <dbReference type="Proteomes" id="UP001172386"/>
    </source>
</evidence>
<dbReference type="EMBL" id="JAPDRQ010000006">
    <property type="protein sequence ID" value="KAJ9663878.1"/>
    <property type="molecule type" value="Genomic_DNA"/>
</dbReference>
<sequence length="1598" mass="176932">MAAVHAFPASPPNFHLSDEIKPDYPADERSAVTHPPNTPPTTDEGSHKDDDAASSSSLSDLDETVDLDVNMADFDEEQNRQRFEDAARAGAEAEQHAQIKPHHYEGGVPVFQPTMEEFRDFQAFMAQADAYGMQSGIIKIVPPDEWKAARKALDELVKHIRIKNPIMQEFHGAQGVYTQRNMEKVRSYSLPQWKATCEQTENQPPAKRGEKRLNADKLLGRGAARKKSEGTPTPETATASGKRRGRPPKVKRGETAEPDTSLGAPPTPTSPDVKPVAIKVEDAEEEEPRESTPGPAKRGRKPKARQPRTAGAGKREPGGGKSTETTVAARRLRNAREAVDVVDEEAFKDFDYRVYDHDQWTQERCDELEEKYWKSLNFSNPMYAADMPGSLFDDETKEWNVAKLPSLLDLLGAPIPGVNTAYLYLGMWRATFAWHLEDVDLYSINYIHFGAPKQWYSISQKDAPKFEAAMKSIWPSDAKNCDQFLRHKTYLVSPSILKSKYNVQVNKIVHREGEFVVTFPIGYHSGYNLGYNCAESVNFAIENWLTYGKTARKCQCEADSVFIDVDWFIRKMNGEPSPEYEEIEITDDEDDLDEAIDLPTPSSSDHGRGRGKTAQKRKRLLKDVGPNKKAKKIVKVRKISKNQPCCLCPNDFAWEELLPTTNNQRAHRVCAMYTPETYIATADGSEKVFGVEAISKARLDLRCHECKQKKGSCFQCSSVKCTRAYHATCAMHAGVQVDKGEIAVWHEGKEYRDIGFDWRCKLHRTVKRTRITSELSTMNHATSWLSNKELHEHIIALMPGDVIQWQAFHGDEIQAGVLVSPYDPGQNSLLVSLLPDQKAVREVDPAWILFVDSSTSILQRPSANALDLPEELQGKTAQVEGSTEKKPSEGDPFLETPKLEWAEFVVEPPPHNKWQKNVDLTKEKQILYYLGKTSTDTKAQYTADATKPIYDPSCNFLVAAEPLATRMAPPPQPKRQSLAATYPLISFATRNNSIQNMRNYAATQNVTVPRPGSNTNADAAMNGAREKIFQLEHAGSSPKPSQYRDLMAAAEAKANEQARVLQRQQVTKAQYEGQGSFPVTPVSIDRSAEARQRQFQQQAAQQSRSMSMSSYQTSPHQSPTLPVYQSNSLMNEYRPYQPLSQSYYNNNVSPYNGGISTDFRAHSMQFTNDWMNPPGRSPSFPSPAMPVMETNSPELTMRQPVPYTQSPTSMQDSPSTPNANPQSQTQAGQSFLGDSAVRRGAGGTKSDATDANPPVLKKEASSIDSTRAILSAYAPPRTPTEIERHRRISNPSWPFKSPEQIVAQKSEREKNGSQSSGSRPVSRPGSGYSTKAFPSPSLHATPYGPEPQPPMYVNPTATQLSSSGTGYGHTRAKSATVSAGVGNMGPPAHYPVMPPFRRSMSSNNLVPMDLDIKPDITGLGIREDFMSGNIAISSRSTAVFGPQPMPPPGRSRRSTMSGAAPSQTIEAPIAPPSPPLMMSLESRPTTRSGTPVNDRAPPPALVQWQKEDGFWNKVGQYFMRKFEASATVYKSPFGVGSTSSTDLSGSAAGGVDNMVRMQGASAIGKDEGLAGRWMSALTDEPRSLIEMWKGDHPMGMRP</sequence>